<evidence type="ECO:0000313" key="1">
    <source>
        <dbReference type="EMBL" id="GJD94287.1"/>
    </source>
</evidence>
<dbReference type="Proteomes" id="UP001055125">
    <property type="component" value="Unassembled WGS sequence"/>
</dbReference>
<evidence type="ECO:0008006" key="3">
    <source>
        <dbReference type="Google" id="ProtNLM"/>
    </source>
</evidence>
<dbReference type="PANTHER" id="PTHR14097">
    <property type="entry name" value="OXIDOREDUCTASE HTATIP2"/>
    <property type="match status" value="1"/>
</dbReference>
<reference evidence="1" key="2">
    <citation type="submission" date="2021-08" db="EMBL/GenBank/DDBJ databases">
        <authorList>
            <person name="Tani A."/>
            <person name="Ola A."/>
            <person name="Ogura Y."/>
            <person name="Katsura K."/>
            <person name="Hayashi T."/>
        </authorList>
    </citation>
    <scope>NUCLEOTIDE SEQUENCE</scope>
    <source>
        <strain evidence="1">DSM 19015</strain>
    </source>
</reference>
<dbReference type="SUPFAM" id="SSF51735">
    <property type="entry name" value="NAD(P)-binding Rossmann-fold domains"/>
    <property type="match status" value="1"/>
</dbReference>
<reference evidence="1" key="1">
    <citation type="journal article" date="2021" name="Front. Microbiol.">
        <title>Comprehensive Comparative Genomics and Phenotyping of Methylobacterium Species.</title>
        <authorList>
            <person name="Alessa O."/>
            <person name="Ogura Y."/>
            <person name="Fujitani Y."/>
            <person name="Takami H."/>
            <person name="Hayashi T."/>
            <person name="Sahin N."/>
            <person name="Tani A."/>
        </authorList>
    </citation>
    <scope>NUCLEOTIDE SEQUENCE</scope>
    <source>
        <strain evidence="1">DSM 19015</strain>
    </source>
</reference>
<proteinExistence type="predicted"/>
<dbReference type="EMBL" id="BPQP01000020">
    <property type="protein sequence ID" value="GJD94287.1"/>
    <property type="molecule type" value="Genomic_DNA"/>
</dbReference>
<dbReference type="Gene3D" id="3.40.50.720">
    <property type="entry name" value="NAD(P)-binding Rossmann-like Domain"/>
    <property type="match status" value="1"/>
</dbReference>
<evidence type="ECO:0000313" key="2">
    <source>
        <dbReference type="Proteomes" id="UP001055125"/>
    </source>
</evidence>
<gene>
    <name evidence="1" type="ORF">OCOJLMKI_1489</name>
</gene>
<keyword evidence="2" id="KW-1185">Reference proteome</keyword>
<protein>
    <recommendedName>
        <fullName evidence="3">NAD-dependent dehydratase</fullName>
    </recommendedName>
</protein>
<organism evidence="1 2">
    <name type="scientific">Methylobacterium iners</name>
    <dbReference type="NCBI Taxonomy" id="418707"/>
    <lineage>
        <taxon>Bacteria</taxon>
        <taxon>Pseudomonadati</taxon>
        <taxon>Pseudomonadota</taxon>
        <taxon>Alphaproteobacteria</taxon>
        <taxon>Hyphomicrobiales</taxon>
        <taxon>Methylobacteriaceae</taxon>
        <taxon>Methylobacterium</taxon>
    </lineage>
</organism>
<dbReference type="InterPro" id="IPR036291">
    <property type="entry name" value="NAD(P)-bd_dom_sf"/>
</dbReference>
<accession>A0ABQ4RXH2</accession>
<name>A0ABQ4RXH2_9HYPH</name>
<dbReference type="RefSeq" id="WP_238243465.1">
    <property type="nucleotide sequence ID" value="NZ_BPQP01000020.1"/>
</dbReference>
<comment type="caution">
    <text evidence="1">The sequence shown here is derived from an EMBL/GenBank/DDBJ whole genome shotgun (WGS) entry which is preliminary data.</text>
</comment>
<dbReference type="PANTHER" id="PTHR14097:SF7">
    <property type="entry name" value="OXIDOREDUCTASE HTATIP2"/>
    <property type="match status" value="1"/>
</dbReference>
<sequence length="209" mass="22355">MRLLLVGATGLVGQHVLARALGDERVEAIVAPARRALPQHAKLLAPVVDFDRLPADADWWRADAVLCALGTTIRAAGSQAAFRKVDHDYPLAVASLAKARGATTFVLNSAMSADPTSRFFYSRVKGEVERDLAALEFRSLTLVRPGLIGGRRSEPRPAERVGSTVLGLLGPVLPKALRINPAERIAQVMLDAALAGRPGTRVIRSAELN</sequence>